<dbReference type="EMBL" id="CP138894">
    <property type="protein sequence ID" value="WPK23704.1"/>
    <property type="molecule type" value="Genomic_DNA"/>
</dbReference>
<feature type="domain" description="C3H1-type" evidence="6">
    <location>
        <begin position="145"/>
        <end position="173"/>
    </location>
</feature>
<keyword evidence="8" id="KW-1185">Reference proteome</keyword>
<feature type="zinc finger region" description="C3H1-type" evidence="4">
    <location>
        <begin position="145"/>
        <end position="173"/>
    </location>
</feature>
<dbReference type="InterPro" id="IPR019496">
    <property type="entry name" value="NUFIP1_cons_dom"/>
</dbReference>
<dbReference type="SMART" id="SM00356">
    <property type="entry name" value="ZnF_C3H1"/>
    <property type="match status" value="1"/>
</dbReference>
<organism evidence="7 8">
    <name type="scientific">Australozyma saopauloensis</name>
    <dbReference type="NCBI Taxonomy" id="291208"/>
    <lineage>
        <taxon>Eukaryota</taxon>
        <taxon>Fungi</taxon>
        <taxon>Dikarya</taxon>
        <taxon>Ascomycota</taxon>
        <taxon>Saccharomycotina</taxon>
        <taxon>Pichiomycetes</taxon>
        <taxon>Metschnikowiaceae</taxon>
        <taxon>Australozyma</taxon>
    </lineage>
</organism>
<evidence type="ECO:0000256" key="3">
    <source>
        <dbReference type="ARBA" id="ARBA00022833"/>
    </source>
</evidence>
<dbReference type="Gene3D" id="4.10.1000.10">
    <property type="entry name" value="Zinc finger, CCCH-type"/>
    <property type="match status" value="1"/>
</dbReference>
<evidence type="ECO:0000259" key="6">
    <source>
        <dbReference type="PROSITE" id="PS50103"/>
    </source>
</evidence>
<evidence type="ECO:0000256" key="1">
    <source>
        <dbReference type="ARBA" id="ARBA00022723"/>
    </source>
</evidence>
<evidence type="ECO:0000256" key="4">
    <source>
        <dbReference type="PROSITE-ProRule" id="PRU00723"/>
    </source>
</evidence>
<dbReference type="GeneID" id="88172014"/>
<dbReference type="SUPFAM" id="SSF90229">
    <property type="entry name" value="CCCH zinc finger"/>
    <property type="match status" value="1"/>
</dbReference>
<dbReference type="PROSITE" id="PS50103">
    <property type="entry name" value="ZF_C3H1"/>
    <property type="match status" value="1"/>
</dbReference>
<keyword evidence="3 4" id="KW-0862">Zinc</keyword>
<name>A0AAX4H5E2_9ASCO</name>
<dbReference type="AlphaFoldDB" id="A0AAX4H5E2"/>
<keyword evidence="1 4" id="KW-0479">Metal-binding</keyword>
<evidence type="ECO:0000256" key="2">
    <source>
        <dbReference type="ARBA" id="ARBA00022771"/>
    </source>
</evidence>
<dbReference type="InterPro" id="IPR036855">
    <property type="entry name" value="Znf_CCCH_sf"/>
</dbReference>
<gene>
    <name evidence="7" type="ORF">PUMCH_000946</name>
</gene>
<dbReference type="Proteomes" id="UP001338582">
    <property type="component" value="Chromosome 1"/>
</dbReference>
<dbReference type="RefSeq" id="XP_062876090.1">
    <property type="nucleotide sequence ID" value="XM_063020020.1"/>
</dbReference>
<evidence type="ECO:0000256" key="5">
    <source>
        <dbReference type="SAM" id="MobiDB-lite"/>
    </source>
</evidence>
<dbReference type="Pfam" id="PF10453">
    <property type="entry name" value="NUFIP1"/>
    <property type="match status" value="1"/>
</dbReference>
<proteinExistence type="predicted"/>
<protein>
    <recommendedName>
        <fullName evidence="6">C3H1-type domain-containing protein</fullName>
    </recommendedName>
</protein>
<keyword evidence="2 4" id="KW-0863">Zinc-finger</keyword>
<evidence type="ECO:0000313" key="7">
    <source>
        <dbReference type="EMBL" id="WPK23704.1"/>
    </source>
</evidence>
<dbReference type="Pfam" id="PF00642">
    <property type="entry name" value="zf-CCCH"/>
    <property type="match status" value="1"/>
</dbReference>
<dbReference type="KEGG" id="asau:88172014"/>
<accession>A0AAX4H5E2</accession>
<evidence type="ECO:0000313" key="8">
    <source>
        <dbReference type="Proteomes" id="UP001338582"/>
    </source>
</evidence>
<sequence length="243" mass="27135">MNRYGGPSKRTSTFALAGPEKRHQPSLPEPDWLDLPTHLPNAESVSELKIKDVEEQTGEPIAPPKIDPEMPTSDSVLAGEETHVVKSLSSEPIYIEGTTILLQTDEDIAKWIEERRKNWPTRQNVAAKIEQRLLLSLSQPNPAKTAKKPVCRFFAKHGKCKFGKKCKNLHESAADASSKLINGISVKIPQRYKNNVKSGSLFKNLVQRDLFEHENDLVIDFIKYLHSNSAIDLSVNQTGSLSS</sequence>
<dbReference type="GO" id="GO:0008270">
    <property type="term" value="F:zinc ion binding"/>
    <property type="evidence" value="ECO:0007669"/>
    <property type="project" value="UniProtKB-KW"/>
</dbReference>
<reference evidence="7 8" key="1">
    <citation type="submission" date="2023-10" db="EMBL/GenBank/DDBJ databases">
        <title>Draft Genome Sequence of Candida saopaulonensis from a very Premature Infant with Sepsis.</title>
        <authorList>
            <person name="Ning Y."/>
            <person name="Dai R."/>
            <person name="Xiao M."/>
            <person name="Xu Y."/>
            <person name="Yan Q."/>
            <person name="Zhang L."/>
        </authorList>
    </citation>
    <scope>NUCLEOTIDE SEQUENCE [LARGE SCALE GENOMIC DNA]</scope>
    <source>
        <strain evidence="7 8">19XY460</strain>
    </source>
</reference>
<dbReference type="InterPro" id="IPR000571">
    <property type="entry name" value="Znf_CCCH"/>
</dbReference>
<feature type="region of interest" description="Disordered" evidence="5">
    <location>
        <begin position="1"/>
        <end position="40"/>
    </location>
</feature>